<accession>A0A3N1D8Y4</accession>
<organism evidence="3 4">
    <name type="scientific">Actinocorallia herbida</name>
    <dbReference type="NCBI Taxonomy" id="58109"/>
    <lineage>
        <taxon>Bacteria</taxon>
        <taxon>Bacillati</taxon>
        <taxon>Actinomycetota</taxon>
        <taxon>Actinomycetes</taxon>
        <taxon>Streptosporangiales</taxon>
        <taxon>Thermomonosporaceae</taxon>
        <taxon>Actinocorallia</taxon>
    </lineage>
</organism>
<feature type="compositionally biased region" description="Low complexity" evidence="1">
    <location>
        <begin position="8"/>
        <end position="18"/>
    </location>
</feature>
<keyword evidence="2" id="KW-0812">Transmembrane</keyword>
<evidence type="ECO:0000256" key="1">
    <source>
        <dbReference type="SAM" id="MobiDB-lite"/>
    </source>
</evidence>
<feature type="transmembrane region" description="Helical" evidence="2">
    <location>
        <begin position="153"/>
        <end position="171"/>
    </location>
</feature>
<feature type="transmembrane region" description="Helical" evidence="2">
    <location>
        <begin position="31"/>
        <end position="53"/>
    </location>
</feature>
<dbReference type="Proteomes" id="UP000272400">
    <property type="component" value="Unassembled WGS sequence"/>
</dbReference>
<feature type="region of interest" description="Disordered" evidence="1">
    <location>
        <begin position="1"/>
        <end position="21"/>
    </location>
</feature>
<dbReference type="AlphaFoldDB" id="A0A3N1D8Y4"/>
<evidence type="ECO:0000256" key="2">
    <source>
        <dbReference type="SAM" id="Phobius"/>
    </source>
</evidence>
<name>A0A3N1D8Y4_9ACTN</name>
<evidence type="ECO:0000313" key="4">
    <source>
        <dbReference type="Proteomes" id="UP000272400"/>
    </source>
</evidence>
<keyword evidence="2" id="KW-0472">Membrane</keyword>
<sequence length="313" mass="34644">MARRPRWARTGPAQAPDAAAEDEERRWTERLTLLSTVGPPTTLAAGLLIWYGYVATLQRFRYFGVELQLTGLANQDLLLFGLEIAYPAAVLLLVVVLACLTLHTGLGLLLRTRPRAVRWIAPAVALTGAALLVRALVGVLVRGVAEHERPGTTPLSLTVCAPLLVYGFWLARRAWEGGWRESAEAEALERRGRTLAIALAVVGLFWAANSLAAEVGVARAYDSVKRLDRLPEVVLYTKEPLADAPAETRQWDFGKKATFRYRYQNLRLLLASGGRLFLVPLTWKPTDTTARLSTFVVPYDTNIRLQLIPRPTP</sequence>
<reference evidence="3 4" key="1">
    <citation type="submission" date="2018-11" db="EMBL/GenBank/DDBJ databases">
        <title>Sequencing the genomes of 1000 actinobacteria strains.</title>
        <authorList>
            <person name="Klenk H.-P."/>
        </authorList>
    </citation>
    <scope>NUCLEOTIDE SEQUENCE [LARGE SCALE GENOMIC DNA]</scope>
    <source>
        <strain evidence="3 4">DSM 44254</strain>
    </source>
</reference>
<gene>
    <name evidence="3" type="ORF">EDD29_7703</name>
</gene>
<dbReference type="EMBL" id="RJKE01000001">
    <property type="protein sequence ID" value="ROO89990.1"/>
    <property type="molecule type" value="Genomic_DNA"/>
</dbReference>
<dbReference type="RefSeq" id="WP_123669003.1">
    <property type="nucleotide sequence ID" value="NZ_RJKE01000001.1"/>
</dbReference>
<evidence type="ECO:0000313" key="3">
    <source>
        <dbReference type="EMBL" id="ROO89990.1"/>
    </source>
</evidence>
<feature type="transmembrane region" description="Helical" evidence="2">
    <location>
        <begin position="192"/>
        <end position="212"/>
    </location>
</feature>
<comment type="caution">
    <text evidence="3">The sequence shown here is derived from an EMBL/GenBank/DDBJ whole genome shotgun (WGS) entry which is preliminary data.</text>
</comment>
<keyword evidence="2" id="KW-1133">Transmembrane helix</keyword>
<dbReference type="OrthoDB" id="4350047at2"/>
<keyword evidence="4" id="KW-1185">Reference proteome</keyword>
<feature type="transmembrane region" description="Helical" evidence="2">
    <location>
        <begin position="119"/>
        <end position="141"/>
    </location>
</feature>
<proteinExistence type="predicted"/>
<protein>
    <submittedName>
        <fullName evidence="3">Uncharacterized protein</fullName>
    </submittedName>
</protein>
<feature type="transmembrane region" description="Helical" evidence="2">
    <location>
        <begin position="84"/>
        <end position="110"/>
    </location>
</feature>